<protein>
    <submittedName>
        <fullName evidence="2">Uncharacterized protein</fullName>
    </submittedName>
</protein>
<keyword evidence="3" id="KW-1185">Reference proteome</keyword>
<dbReference type="AlphaFoldDB" id="A0A5C3LQG9"/>
<dbReference type="Proteomes" id="UP000308652">
    <property type="component" value="Unassembled WGS sequence"/>
</dbReference>
<feature type="signal peptide" evidence="1">
    <location>
        <begin position="1"/>
        <end position="18"/>
    </location>
</feature>
<sequence>MLKLSIGLLLLISVSCLANPSANPPTAVCQFQTVRSAKGYTCCDSGPSPVCVKLPPGVIC</sequence>
<dbReference type="PROSITE" id="PS51257">
    <property type="entry name" value="PROKAR_LIPOPROTEIN"/>
    <property type="match status" value="1"/>
</dbReference>
<evidence type="ECO:0000313" key="3">
    <source>
        <dbReference type="Proteomes" id="UP000308652"/>
    </source>
</evidence>
<dbReference type="EMBL" id="ML214112">
    <property type="protein sequence ID" value="TFK30981.1"/>
    <property type="molecule type" value="Genomic_DNA"/>
</dbReference>
<accession>A0A5C3LQG9</accession>
<reference evidence="2 3" key="1">
    <citation type="journal article" date="2019" name="Nat. Ecol. Evol.">
        <title>Megaphylogeny resolves global patterns of mushroom evolution.</title>
        <authorList>
            <person name="Varga T."/>
            <person name="Krizsan K."/>
            <person name="Foldi C."/>
            <person name="Dima B."/>
            <person name="Sanchez-Garcia M."/>
            <person name="Sanchez-Ramirez S."/>
            <person name="Szollosi G.J."/>
            <person name="Szarkandi J.G."/>
            <person name="Papp V."/>
            <person name="Albert L."/>
            <person name="Andreopoulos W."/>
            <person name="Angelini C."/>
            <person name="Antonin V."/>
            <person name="Barry K.W."/>
            <person name="Bougher N.L."/>
            <person name="Buchanan P."/>
            <person name="Buyck B."/>
            <person name="Bense V."/>
            <person name="Catcheside P."/>
            <person name="Chovatia M."/>
            <person name="Cooper J."/>
            <person name="Damon W."/>
            <person name="Desjardin D."/>
            <person name="Finy P."/>
            <person name="Geml J."/>
            <person name="Haridas S."/>
            <person name="Hughes K."/>
            <person name="Justo A."/>
            <person name="Karasinski D."/>
            <person name="Kautmanova I."/>
            <person name="Kiss B."/>
            <person name="Kocsube S."/>
            <person name="Kotiranta H."/>
            <person name="LaButti K.M."/>
            <person name="Lechner B.E."/>
            <person name="Liimatainen K."/>
            <person name="Lipzen A."/>
            <person name="Lukacs Z."/>
            <person name="Mihaltcheva S."/>
            <person name="Morgado L.N."/>
            <person name="Niskanen T."/>
            <person name="Noordeloos M.E."/>
            <person name="Ohm R.A."/>
            <person name="Ortiz-Santana B."/>
            <person name="Ovrebo C."/>
            <person name="Racz N."/>
            <person name="Riley R."/>
            <person name="Savchenko A."/>
            <person name="Shiryaev A."/>
            <person name="Soop K."/>
            <person name="Spirin V."/>
            <person name="Szebenyi C."/>
            <person name="Tomsovsky M."/>
            <person name="Tulloss R.E."/>
            <person name="Uehling J."/>
            <person name="Grigoriev I.V."/>
            <person name="Vagvolgyi C."/>
            <person name="Papp T."/>
            <person name="Martin F.M."/>
            <person name="Miettinen O."/>
            <person name="Hibbett D.S."/>
            <person name="Nagy L.G."/>
        </authorList>
    </citation>
    <scope>NUCLEOTIDE SEQUENCE [LARGE SCALE GENOMIC DNA]</scope>
    <source>
        <strain evidence="2 3">CBS 166.37</strain>
    </source>
</reference>
<feature type="chain" id="PRO_5023148830" evidence="1">
    <location>
        <begin position="19"/>
        <end position="60"/>
    </location>
</feature>
<evidence type="ECO:0000313" key="2">
    <source>
        <dbReference type="EMBL" id="TFK30981.1"/>
    </source>
</evidence>
<gene>
    <name evidence="2" type="ORF">BDQ12DRAFT_694649</name>
</gene>
<organism evidence="2 3">
    <name type="scientific">Crucibulum laeve</name>
    <dbReference type="NCBI Taxonomy" id="68775"/>
    <lineage>
        <taxon>Eukaryota</taxon>
        <taxon>Fungi</taxon>
        <taxon>Dikarya</taxon>
        <taxon>Basidiomycota</taxon>
        <taxon>Agaricomycotina</taxon>
        <taxon>Agaricomycetes</taxon>
        <taxon>Agaricomycetidae</taxon>
        <taxon>Agaricales</taxon>
        <taxon>Agaricineae</taxon>
        <taxon>Nidulariaceae</taxon>
        <taxon>Crucibulum</taxon>
    </lineage>
</organism>
<name>A0A5C3LQG9_9AGAR</name>
<evidence type="ECO:0000256" key="1">
    <source>
        <dbReference type="SAM" id="SignalP"/>
    </source>
</evidence>
<keyword evidence="1" id="KW-0732">Signal</keyword>
<proteinExistence type="predicted"/>